<evidence type="ECO:0000256" key="1">
    <source>
        <dbReference type="SAM" id="Coils"/>
    </source>
</evidence>
<reference evidence="2" key="1">
    <citation type="journal article" date="2023" name="Plant J.">
        <title>Genome sequences and population genomics provide insights into the demographic history, inbreeding, and mutation load of two 'living fossil' tree species of Dipteronia.</title>
        <authorList>
            <person name="Feng Y."/>
            <person name="Comes H.P."/>
            <person name="Chen J."/>
            <person name="Zhu S."/>
            <person name="Lu R."/>
            <person name="Zhang X."/>
            <person name="Li P."/>
            <person name="Qiu J."/>
            <person name="Olsen K.M."/>
            <person name="Qiu Y."/>
        </authorList>
    </citation>
    <scope>NUCLEOTIDE SEQUENCE</scope>
    <source>
        <strain evidence="2">NBL</strain>
    </source>
</reference>
<keyword evidence="1" id="KW-0175">Coiled coil</keyword>
<keyword evidence="3" id="KW-1185">Reference proteome</keyword>
<evidence type="ECO:0000313" key="2">
    <source>
        <dbReference type="EMBL" id="KAK3184392.1"/>
    </source>
</evidence>
<accession>A0AAD9ZLU4</accession>
<comment type="caution">
    <text evidence="2">The sequence shown here is derived from an EMBL/GenBank/DDBJ whole genome shotgun (WGS) entry which is preliminary data.</text>
</comment>
<proteinExistence type="predicted"/>
<dbReference type="Proteomes" id="UP001281410">
    <property type="component" value="Unassembled WGS sequence"/>
</dbReference>
<gene>
    <name evidence="2" type="ORF">Dsin_031678</name>
</gene>
<dbReference type="EMBL" id="JANJYJ010000010">
    <property type="protein sequence ID" value="KAK3184392.1"/>
    <property type="molecule type" value="Genomic_DNA"/>
</dbReference>
<sequence>MKSLQEAVRVQKNRNDKYKAYDLKGFAFAFQVWAYEAIPTLGLRWASGIGLGLACVVNWSSLEVCTILQMVTEEQQDSCQDFISTPGSVDEVPPISIQENEMFENTSPSMDEDAHQGDPADTAEKYNSATAAAFPFPFAVPSKEEWSTHAHRCEVEGQIEESPIAMAEFCHEEAVTSTVAVEVTTKRKSPDKAALAGFEPIISYWNTNWKYLSISQTPQWLHGPLLIFLEKILASMPISRLRDQLNSSLKKLSKVGHVSSSMINMVRTFCVNFFVKTDAYLKCKENVKRGNNSKEGMVLREELANNCSRFNTLAGDIRIVTDEIRIVADEIEELKKKLAEKEKYIFNMKVERMIW</sequence>
<organism evidence="2 3">
    <name type="scientific">Dipteronia sinensis</name>
    <dbReference type="NCBI Taxonomy" id="43782"/>
    <lineage>
        <taxon>Eukaryota</taxon>
        <taxon>Viridiplantae</taxon>
        <taxon>Streptophyta</taxon>
        <taxon>Embryophyta</taxon>
        <taxon>Tracheophyta</taxon>
        <taxon>Spermatophyta</taxon>
        <taxon>Magnoliopsida</taxon>
        <taxon>eudicotyledons</taxon>
        <taxon>Gunneridae</taxon>
        <taxon>Pentapetalae</taxon>
        <taxon>rosids</taxon>
        <taxon>malvids</taxon>
        <taxon>Sapindales</taxon>
        <taxon>Sapindaceae</taxon>
        <taxon>Hippocastanoideae</taxon>
        <taxon>Acereae</taxon>
        <taxon>Dipteronia</taxon>
    </lineage>
</organism>
<evidence type="ECO:0000313" key="3">
    <source>
        <dbReference type="Proteomes" id="UP001281410"/>
    </source>
</evidence>
<name>A0AAD9ZLU4_9ROSI</name>
<dbReference type="AlphaFoldDB" id="A0AAD9ZLU4"/>
<protein>
    <submittedName>
        <fullName evidence="2">Uncharacterized protein</fullName>
    </submittedName>
</protein>
<feature type="coiled-coil region" evidence="1">
    <location>
        <begin position="317"/>
        <end position="351"/>
    </location>
</feature>